<dbReference type="PROSITE" id="PS50977">
    <property type="entry name" value="HTH_TETR_2"/>
    <property type="match status" value="1"/>
</dbReference>
<dbReference type="Gene3D" id="1.10.357.10">
    <property type="entry name" value="Tetracycline Repressor, domain 2"/>
    <property type="match status" value="1"/>
</dbReference>
<dbReference type="SUPFAM" id="SSF46689">
    <property type="entry name" value="Homeodomain-like"/>
    <property type="match status" value="1"/>
</dbReference>
<dbReference type="InterPro" id="IPR009057">
    <property type="entry name" value="Homeodomain-like_sf"/>
</dbReference>
<proteinExistence type="predicted"/>
<evidence type="ECO:0000256" key="2">
    <source>
        <dbReference type="PROSITE-ProRule" id="PRU00335"/>
    </source>
</evidence>
<accession>A0ABM9LS26</accession>
<evidence type="ECO:0000313" key="5">
    <source>
        <dbReference type="Proteomes" id="UP001190336"/>
    </source>
</evidence>
<name>A0ABM9LS26_9MYCO</name>
<reference evidence="4 5" key="1">
    <citation type="submission" date="2023-08" db="EMBL/GenBank/DDBJ databases">
        <authorList>
            <person name="Folkvardsen B D."/>
            <person name="Norman A."/>
        </authorList>
    </citation>
    <scope>NUCLEOTIDE SEQUENCE [LARGE SCALE GENOMIC DNA]</scope>
    <source>
        <strain evidence="4 5">Mu0083</strain>
    </source>
</reference>
<dbReference type="InterPro" id="IPR001647">
    <property type="entry name" value="HTH_TetR"/>
</dbReference>
<feature type="DNA-binding region" description="H-T-H motif" evidence="2">
    <location>
        <begin position="43"/>
        <end position="62"/>
    </location>
</feature>
<protein>
    <submittedName>
        <fullName evidence="4">TetR/AcrR family transcriptional regulator</fullName>
    </submittedName>
</protein>
<evidence type="ECO:0000313" key="4">
    <source>
        <dbReference type="EMBL" id="CAJ1503758.1"/>
    </source>
</evidence>
<keyword evidence="5" id="KW-1185">Reference proteome</keyword>
<sequence length="201" mass="22486">MPSGQGRGRWSGVPLKERPALRRSEFIAAGVQLLGDEGGPTLTIRSVCREAKLTERYFYESFTDRDEFVRAVYDDVCTRTMEALMTTRTPREAVECFVALMVDDPVRGRVLLLAPESEPVLTHSGARWMPTFITMVQRTLTQFGDAAVQQMVATGLIGALTALFTTYLAGHLQVSRAQFIDFCVDMLLSTQAQREDDADRR</sequence>
<dbReference type="RefSeq" id="WP_308473963.1">
    <property type="nucleotide sequence ID" value="NZ_OY726394.1"/>
</dbReference>
<dbReference type="Proteomes" id="UP001190336">
    <property type="component" value="Chromosome"/>
</dbReference>
<dbReference type="EMBL" id="OY726394">
    <property type="protein sequence ID" value="CAJ1503758.1"/>
    <property type="molecule type" value="Genomic_DNA"/>
</dbReference>
<evidence type="ECO:0000259" key="3">
    <source>
        <dbReference type="PROSITE" id="PS50977"/>
    </source>
</evidence>
<organism evidence="4 5">
    <name type="scientific">[Mycobacterium] kokjensenii</name>
    <dbReference type="NCBI Taxonomy" id="3064287"/>
    <lineage>
        <taxon>Bacteria</taxon>
        <taxon>Bacillati</taxon>
        <taxon>Actinomycetota</taxon>
        <taxon>Actinomycetes</taxon>
        <taxon>Mycobacteriales</taxon>
        <taxon>Mycobacteriaceae</taxon>
        <taxon>Mycolicibacter</taxon>
    </lineage>
</organism>
<gene>
    <name evidence="4" type="ORF">MU0083_003265</name>
</gene>
<feature type="domain" description="HTH tetR-type" evidence="3">
    <location>
        <begin position="20"/>
        <end position="80"/>
    </location>
</feature>
<keyword evidence="1 2" id="KW-0238">DNA-binding</keyword>
<evidence type="ECO:0000256" key="1">
    <source>
        <dbReference type="ARBA" id="ARBA00023125"/>
    </source>
</evidence>